<organism evidence="1 2">
    <name type="scientific">Talaromyces amestolkiae</name>
    <dbReference type="NCBI Taxonomy" id="1196081"/>
    <lineage>
        <taxon>Eukaryota</taxon>
        <taxon>Fungi</taxon>
        <taxon>Dikarya</taxon>
        <taxon>Ascomycota</taxon>
        <taxon>Pezizomycotina</taxon>
        <taxon>Eurotiomycetes</taxon>
        <taxon>Eurotiomycetidae</taxon>
        <taxon>Eurotiales</taxon>
        <taxon>Trichocomaceae</taxon>
        <taxon>Talaromyces</taxon>
        <taxon>Talaromyces sect. Talaromyces</taxon>
    </lineage>
</organism>
<gene>
    <name evidence="1" type="ORF">BHQ10_002377</name>
</gene>
<protein>
    <submittedName>
        <fullName evidence="1">Uncharacterized protein</fullName>
    </submittedName>
</protein>
<dbReference type="Proteomes" id="UP000249363">
    <property type="component" value="Unassembled WGS sequence"/>
</dbReference>
<proteinExistence type="predicted"/>
<evidence type="ECO:0000313" key="1">
    <source>
        <dbReference type="EMBL" id="RAO66365.1"/>
    </source>
</evidence>
<dbReference type="AlphaFoldDB" id="A0A364KS49"/>
<keyword evidence="2" id="KW-1185">Reference proteome</keyword>
<sequence>MSSILKSLGVRFSRSLRLPSPSTTNKSDATFFSPVWQSALLKEDIIHDWKQRRVGNKEGLGLIERLDRIESILDQLARDLKMQKTVNDQLAKERKAENESQSLYLTAHSGIFSRRRENVIHGGDILGDLEVLEWAKDKLPWRYDGGREGFESKYCISMQYKDQILVAPEPIIKAFNILGDMTTHIGWCTSSLEGMAYASCRIIIDKWLEHINTAGREYLEDVIKREFEILDRIKNGKNKT</sequence>
<reference evidence="1 2" key="1">
    <citation type="journal article" date="2017" name="Biotechnol. Biofuels">
        <title>Differential beta-glucosidase expression as a function of carbon source availability in Talaromyces amestolkiae: a genomic and proteomic approach.</title>
        <authorList>
            <person name="de Eugenio L.I."/>
            <person name="Mendez-Liter J.A."/>
            <person name="Nieto-Dominguez M."/>
            <person name="Alonso L."/>
            <person name="Gil-Munoz J."/>
            <person name="Barriuso J."/>
            <person name="Prieto A."/>
            <person name="Martinez M.J."/>
        </authorList>
    </citation>
    <scope>NUCLEOTIDE SEQUENCE [LARGE SCALE GENOMIC DNA]</scope>
    <source>
        <strain evidence="1 2">CIB</strain>
    </source>
</reference>
<dbReference type="EMBL" id="MIKG01000003">
    <property type="protein sequence ID" value="RAO66365.1"/>
    <property type="molecule type" value="Genomic_DNA"/>
</dbReference>
<dbReference type="GeneID" id="63791594"/>
<comment type="caution">
    <text evidence="1">The sequence shown here is derived from an EMBL/GenBank/DDBJ whole genome shotgun (WGS) entry which is preliminary data.</text>
</comment>
<accession>A0A364KS49</accession>
<name>A0A364KS49_TALAM</name>
<dbReference type="RefSeq" id="XP_040730882.1">
    <property type="nucleotide sequence ID" value="XM_040874516.1"/>
</dbReference>
<evidence type="ECO:0000313" key="2">
    <source>
        <dbReference type="Proteomes" id="UP000249363"/>
    </source>
</evidence>